<feature type="transmembrane region" description="Helical" evidence="6">
    <location>
        <begin position="264"/>
        <end position="286"/>
    </location>
</feature>
<keyword evidence="4 6" id="KW-1133">Transmembrane helix</keyword>
<feature type="transmembrane region" description="Helical" evidence="6">
    <location>
        <begin position="52"/>
        <end position="74"/>
    </location>
</feature>
<name>A0ABX3YKI7_9ACTN</name>
<evidence type="ECO:0000256" key="5">
    <source>
        <dbReference type="ARBA" id="ARBA00023136"/>
    </source>
</evidence>
<evidence type="ECO:0000256" key="2">
    <source>
        <dbReference type="ARBA" id="ARBA00022475"/>
    </source>
</evidence>
<evidence type="ECO:0000256" key="6">
    <source>
        <dbReference type="SAM" id="Phobius"/>
    </source>
</evidence>
<dbReference type="Proteomes" id="UP000194266">
    <property type="component" value="Unassembled WGS sequence"/>
</dbReference>
<dbReference type="InterPro" id="IPR020846">
    <property type="entry name" value="MFS_dom"/>
</dbReference>
<dbReference type="InterPro" id="IPR036259">
    <property type="entry name" value="MFS_trans_sf"/>
</dbReference>
<dbReference type="RefSeq" id="WP_086169274.1">
    <property type="nucleotide sequence ID" value="NZ_MRYD01000046.1"/>
</dbReference>
<evidence type="ECO:0000259" key="7">
    <source>
        <dbReference type="PROSITE" id="PS50850"/>
    </source>
</evidence>
<feature type="domain" description="Major facilitator superfamily (MFS) profile" evidence="7">
    <location>
        <begin position="181"/>
        <end position="420"/>
    </location>
</feature>
<comment type="subcellular location">
    <subcellularLocation>
        <location evidence="1">Cell membrane</location>
        <topology evidence="1">Multi-pass membrane protein</topology>
    </subcellularLocation>
</comment>
<comment type="caution">
    <text evidence="8">The sequence shown here is derived from an EMBL/GenBank/DDBJ whole genome shotgun (WGS) entry which is preliminary data.</text>
</comment>
<dbReference type="Gene3D" id="1.20.1250.20">
    <property type="entry name" value="MFS general substrate transporter like domains"/>
    <property type="match status" value="1"/>
</dbReference>
<keyword evidence="2" id="KW-1003">Cell membrane</keyword>
<feature type="transmembrane region" description="Helical" evidence="6">
    <location>
        <begin position="293"/>
        <end position="312"/>
    </location>
</feature>
<accession>A0ABX3YKI7</accession>
<feature type="transmembrane region" description="Helical" evidence="6">
    <location>
        <begin position="86"/>
        <end position="106"/>
    </location>
</feature>
<evidence type="ECO:0000256" key="3">
    <source>
        <dbReference type="ARBA" id="ARBA00022692"/>
    </source>
</evidence>
<feature type="transmembrane region" description="Helical" evidence="6">
    <location>
        <begin position="231"/>
        <end position="252"/>
    </location>
</feature>
<dbReference type="InterPro" id="IPR011701">
    <property type="entry name" value="MFS"/>
</dbReference>
<keyword evidence="9" id="KW-1185">Reference proteome</keyword>
<feature type="transmembrane region" description="Helical" evidence="6">
    <location>
        <begin position="112"/>
        <end position="134"/>
    </location>
</feature>
<dbReference type="Pfam" id="PF07690">
    <property type="entry name" value="MFS_1"/>
    <property type="match status" value="1"/>
</dbReference>
<feature type="transmembrane region" description="Helical" evidence="6">
    <location>
        <begin position="351"/>
        <end position="374"/>
    </location>
</feature>
<evidence type="ECO:0000256" key="4">
    <source>
        <dbReference type="ARBA" id="ARBA00022989"/>
    </source>
</evidence>
<dbReference type="EMBL" id="MRYD01000046">
    <property type="protein sequence ID" value="OSZ60278.1"/>
    <property type="molecule type" value="Genomic_DNA"/>
</dbReference>
<dbReference type="PANTHER" id="PTHR23513:SF11">
    <property type="entry name" value="STAPHYLOFERRIN A TRANSPORTER"/>
    <property type="match status" value="1"/>
</dbReference>
<keyword evidence="3 6" id="KW-0812">Transmembrane</keyword>
<dbReference type="SUPFAM" id="SSF103473">
    <property type="entry name" value="MFS general substrate transporter"/>
    <property type="match status" value="1"/>
</dbReference>
<proteinExistence type="predicted"/>
<organism evidence="8 9">
    <name type="scientific">Streptomyces pharetrae CZA14</name>
    <dbReference type="NCBI Taxonomy" id="1144883"/>
    <lineage>
        <taxon>Bacteria</taxon>
        <taxon>Bacillati</taxon>
        <taxon>Actinomycetota</taxon>
        <taxon>Actinomycetes</taxon>
        <taxon>Kitasatosporales</taxon>
        <taxon>Streptomycetaceae</taxon>
        <taxon>Streptomyces</taxon>
    </lineage>
</organism>
<dbReference type="PROSITE" id="PS50850">
    <property type="entry name" value="MFS"/>
    <property type="match status" value="1"/>
</dbReference>
<dbReference type="PANTHER" id="PTHR23513">
    <property type="entry name" value="INTEGRAL MEMBRANE EFFLUX PROTEIN-RELATED"/>
    <property type="match status" value="1"/>
</dbReference>
<feature type="transmembrane region" description="Helical" evidence="6">
    <location>
        <begin position="155"/>
        <end position="175"/>
    </location>
</feature>
<protein>
    <submittedName>
        <fullName evidence="8">MFS transporter</fullName>
    </submittedName>
</protein>
<keyword evidence="5 6" id="KW-0472">Membrane</keyword>
<reference evidence="8 9" key="1">
    <citation type="submission" date="2016-12" db="EMBL/GenBank/DDBJ databases">
        <title>Genome Mining:The Detection of Biosynthetic Gene Clusters to Aid in the Expression of Curamycin A produced by Streptomyces sp. strain CZA14.</title>
        <authorList>
            <person name="Durrell K.A."/>
            <person name="Kirby B.M."/>
            <person name="Khan W."/>
            <person name="Mthethwa T."/>
            <person name="Le Roes-Hill M."/>
        </authorList>
    </citation>
    <scope>NUCLEOTIDE SEQUENCE [LARGE SCALE GENOMIC DNA]</scope>
    <source>
        <strain evidence="8 9">CZA14</strain>
    </source>
</reference>
<feature type="transmembrane region" description="Helical" evidence="6">
    <location>
        <begin position="181"/>
        <end position="203"/>
    </location>
</feature>
<evidence type="ECO:0000256" key="1">
    <source>
        <dbReference type="ARBA" id="ARBA00004651"/>
    </source>
</evidence>
<evidence type="ECO:0000313" key="9">
    <source>
        <dbReference type="Proteomes" id="UP000194266"/>
    </source>
</evidence>
<sequence length="420" mass="42063">MGDTHNGETPPRRRRPLSLALYLLSAVLVRSSSGGAAVGLVTLTVGHSGEGGGATVGGVLAALLIVPNIAGPWMARWLEGAKDARLTLASAFVAFGVALGGAALLYGEVALLLVALLITVGGLCDPLMTGGLSSRLALIVGDDDRMQRRAEGLDSATYGVGNIAGPAAVAALAAATSPVTALVVLALGAVVGGLLLFLLPAALATPDRTGPAMAVRDALKVVVHRGPLRRVMVATMLTSVSTGGVMVVAVVLGTQLRDSAGAGAALGAAYGVGNLAGALTVGVFPLRGEPEKLTLRMIAVNAAAIALCAVAPNYLLAVVTFALAGASSSILFTATLAVRSQYSPPTARAQVFVIMAGFKMAMSAVGTALAGTLSGISPRFVLALGALVSCTAVGIALLDRRHVRTTAPEETEDSAVVRKP</sequence>
<feature type="transmembrane region" description="Helical" evidence="6">
    <location>
        <begin position="380"/>
        <end position="398"/>
    </location>
</feature>
<feature type="transmembrane region" description="Helical" evidence="6">
    <location>
        <begin position="318"/>
        <end position="339"/>
    </location>
</feature>
<evidence type="ECO:0000313" key="8">
    <source>
        <dbReference type="EMBL" id="OSZ60278.1"/>
    </source>
</evidence>
<gene>
    <name evidence="8" type="ORF">OQI_11615</name>
</gene>